<evidence type="ECO:0000256" key="1">
    <source>
        <dbReference type="ARBA" id="ARBA00022741"/>
    </source>
</evidence>
<feature type="region of interest" description="Disordered" evidence="3">
    <location>
        <begin position="564"/>
        <end position="602"/>
    </location>
</feature>
<evidence type="ECO:0000313" key="6">
    <source>
        <dbReference type="Proteomes" id="UP000815677"/>
    </source>
</evidence>
<dbReference type="PROSITE" id="PS00108">
    <property type="entry name" value="PROTEIN_KINASE_ST"/>
    <property type="match status" value="1"/>
</dbReference>
<reference evidence="5" key="1">
    <citation type="submission" date="2014-09" db="EMBL/GenBank/DDBJ databases">
        <title>Genome sequence of the luminous mushroom Mycena chlorophos for searching fungal bioluminescence genes.</title>
        <authorList>
            <person name="Tanaka Y."/>
            <person name="Kasuga D."/>
            <person name="Oba Y."/>
            <person name="Hase S."/>
            <person name="Sato K."/>
            <person name="Oba Y."/>
            <person name="Sakakibara Y."/>
        </authorList>
    </citation>
    <scope>NUCLEOTIDE SEQUENCE</scope>
</reference>
<gene>
    <name evidence="5" type="ORF">MCHLO_08418</name>
</gene>
<organism evidence="5 6">
    <name type="scientific">Mycena chlorophos</name>
    <name type="common">Agaric fungus</name>
    <name type="synonym">Agaricus chlorophos</name>
    <dbReference type="NCBI Taxonomy" id="658473"/>
    <lineage>
        <taxon>Eukaryota</taxon>
        <taxon>Fungi</taxon>
        <taxon>Dikarya</taxon>
        <taxon>Basidiomycota</taxon>
        <taxon>Agaricomycotina</taxon>
        <taxon>Agaricomycetes</taxon>
        <taxon>Agaricomycetidae</taxon>
        <taxon>Agaricales</taxon>
        <taxon>Marasmiineae</taxon>
        <taxon>Mycenaceae</taxon>
        <taxon>Mycena</taxon>
    </lineage>
</organism>
<evidence type="ECO:0000256" key="2">
    <source>
        <dbReference type="ARBA" id="ARBA00022840"/>
    </source>
</evidence>
<dbReference type="Pfam" id="PF07714">
    <property type="entry name" value="PK_Tyr_Ser-Thr"/>
    <property type="match status" value="1"/>
</dbReference>
<dbReference type="Proteomes" id="UP000815677">
    <property type="component" value="Unassembled WGS sequence"/>
</dbReference>
<protein>
    <recommendedName>
        <fullName evidence="4">Protein kinase domain-containing protein</fullName>
    </recommendedName>
</protein>
<dbReference type="PANTHER" id="PTHR44329:SF298">
    <property type="entry name" value="MIXED LINEAGE KINASE DOMAIN-LIKE PROTEIN"/>
    <property type="match status" value="1"/>
</dbReference>
<dbReference type="PROSITE" id="PS50011">
    <property type="entry name" value="PROTEIN_KINASE_DOM"/>
    <property type="match status" value="1"/>
</dbReference>
<keyword evidence="1" id="KW-0547">Nucleotide-binding</keyword>
<name>A0ABQ0LJC5_MYCCL</name>
<keyword evidence="6" id="KW-1185">Reference proteome</keyword>
<evidence type="ECO:0000313" key="5">
    <source>
        <dbReference type="EMBL" id="GAT51261.1"/>
    </source>
</evidence>
<dbReference type="InterPro" id="IPR051681">
    <property type="entry name" value="Ser/Thr_Kinases-Pseudokinases"/>
</dbReference>
<feature type="domain" description="Protein kinase" evidence="4">
    <location>
        <begin position="174"/>
        <end position="432"/>
    </location>
</feature>
<accession>A0ABQ0LJC5</accession>
<dbReference type="InterPro" id="IPR011009">
    <property type="entry name" value="Kinase-like_dom_sf"/>
</dbReference>
<dbReference type="InterPro" id="IPR000719">
    <property type="entry name" value="Prot_kinase_dom"/>
</dbReference>
<keyword evidence="2" id="KW-0067">ATP-binding</keyword>
<proteinExistence type="predicted"/>
<dbReference type="InterPro" id="IPR008271">
    <property type="entry name" value="Ser/Thr_kinase_AS"/>
</dbReference>
<evidence type="ECO:0000256" key="3">
    <source>
        <dbReference type="SAM" id="MobiDB-lite"/>
    </source>
</evidence>
<dbReference type="PRINTS" id="PR00109">
    <property type="entry name" value="TYRKINASE"/>
</dbReference>
<dbReference type="InterPro" id="IPR001245">
    <property type="entry name" value="Ser-Thr/Tyr_kinase_cat_dom"/>
</dbReference>
<dbReference type="EMBL" id="DF847094">
    <property type="protein sequence ID" value="GAT51261.1"/>
    <property type="molecule type" value="Genomic_DNA"/>
</dbReference>
<dbReference type="SMART" id="SM00220">
    <property type="entry name" value="S_TKc"/>
    <property type="match status" value="1"/>
</dbReference>
<feature type="region of interest" description="Disordered" evidence="3">
    <location>
        <begin position="615"/>
        <end position="640"/>
    </location>
</feature>
<dbReference type="Gene3D" id="1.10.510.10">
    <property type="entry name" value="Transferase(Phosphotransferase) domain 1"/>
    <property type="match status" value="1"/>
</dbReference>
<dbReference type="PANTHER" id="PTHR44329">
    <property type="entry name" value="SERINE/THREONINE-PROTEIN KINASE TNNI3K-RELATED"/>
    <property type="match status" value="1"/>
</dbReference>
<evidence type="ECO:0000259" key="4">
    <source>
        <dbReference type="PROSITE" id="PS50011"/>
    </source>
</evidence>
<feature type="compositionally biased region" description="Low complexity" evidence="3">
    <location>
        <begin position="570"/>
        <end position="581"/>
    </location>
</feature>
<dbReference type="SUPFAM" id="SSF56112">
    <property type="entry name" value="Protein kinase-like (PK-like)"/>
    <property type="match status" value="1"/>
</dbReference>
<sequence length="793" mass="88254">MPRDDSASITAFDATSLSPAKLPKNLILYTLALLDPSTEPFRQLSTQIPIWLRRERVESLAGYASVVDAVFDFLKESRLMRSSRPGVSKDIFDRLCEDIQALHDHLLDFLRQPEKYPELLTCTEDQSQHLLDLIQEMLDLFPDSAERPVLSKALLRISRASGLLPTCFPLSGLQKVGKQVAAGGFADIWRGLVRGQSVSVKIMRLFRDDDIRDILQTFGREALIWRQLSHPNVLPFFGLYYLDSRLCLVSPWMADGHVLDYLKTAPPNIDRTSLMLDIALGLEYLHENKVVHGDIKSMNILVTPSHRACVADFGLSSVTDVMTFKFPHSTASVRGGTQRYQAPELIGTENTSTFASDVYAFACVCYEIWTEQRPYFELKQDIFVAIKVCEGLRPSKPDNLADDHPLWMLLQDCWAKDAEARPTITQVVHRLVAEPIGATIRSYGSFDWDDSFSSRLRRSMQDWPLLPSVAKIEKRIFGRNDSDSPVSPPATSVSATPLPPIKTLFAPARPKPRKSQLHSIYIPVSCITANHYVPILTTDPLVEVFVSTHDLEVHRIGPAHNLPSLPQMRSVASSPVSSPVDESSHFQAHNPLPRPPQSPQLPDLETLQRQYLEQLSRPARTPTPRTDRMPFLTSPHLGGAALPRVATPDLDGKTVVSNAPLAEFPATPLLGFKSRPSALYSDPLIDPTDHWVDTDAISSSSSSFSSSSYSYSASKRRGLALASVALPPPETPSLFADADSDMEAPSSDSPLIIRGPSLSLRRKVRVEQAMALGRRPAKRRKTEPLLPLRYLLD</sequence>